<protein>
    <submittedName>
        <fullName evidence="2">Uncharacterized protein</fullName>
    </submittedName>
</protein>
<dbReference type="Pfam" id="PF14934">
    <property type="entry name" value="TMEM254"/>
    <property type="match status" value="1"/>
</dbReference>
<keyword evidence="1" id="KW-0812">Transmembrane</keyword>
<dbReference type="AlphaFoldDB" id="A0A7S0UP28"/>
<dbReference type="InterPro" id="IPR028110">
    <property type="entry name" value="TMEM254"/>
</dbReference>
<sequence length="118" mass="13234">MARVDKIKPHWPGGFLSFLAAGGMMFGLLTAFFPPCRILFPMNVFLYIGVHVLGSVRGIQIMMLLAVVIHAFEAYLIRQICKNHNLNKEDVLGWVWLTLVIGYPAIAELKHVLSLKNA</sequence>
<dbReference type="EMBL" id="HBFM01000934">
    <property type="protein sequence ID" value="CAD8764124.1"/>
    <property type="molecule type" value="Transcribed_RNA"/>
</dbReference>
<name>A0A7S0UP28_9CHLO</name>
<proteinExistence type="predicted"/>
<reference evidence="2" key="1">
    <citation type="submission" date="2021-01" db="EMBL/GenBank/DDBJ databases">
        <authorList>
            <person name="Corre E."/>
            <person name="Pelletier E."/>
            <person name="Niang G."/>
            <person name="Scheremetjew M."/>
            <person name="Finn R."/>
            <person name="Kale V."/>
            <person name="Holt S."/>
            <person name="Cochrane G."/>
            <person name="Meng A."/>
            <person name="Brown T."/>
            <person name="Cohen L."/>
        </authorList>
    </citation>
    <scope>NUCLEOTIDE SEQUENCE</scope>
    <source>
        <strain evidence="2">SAG 63-3</strain>
    </source>
</reference>
<organism evidence="2">
    <name type="scientific">Polytomella parva</name>
    <dbReference type="NCBI Taxonomy" id="51329"/>
    <lineage>
        <taxon>Eukaryota</taxon>
        <taxon>Viridiplantae</taxon>
        <taxon>Chlorophyta</taxon>
        <taxon>core chlorophytes</taxon>
        <taxon>Chlorophyceae</taxon>
        <taxon>CS clade</taxon>
        <taxon>Chlamydomonadales</taxon>
        <taxon>Chlamydomonadaceae</taxon>
        <taxon>Polytomella</taxon>
    </lineage>
</organism>
<keyword evidence="1" id="KW-0472">Membrane</keyword>
<evidence type="ECO:0000313" key="2">
    <source>
        <dbReference type="EMBL" id="CAD8764124.1"/>
    </source>
</evidence>
<keyword evidence="1" id="KW-1133">Transmembrane helix</keyword>
<accession>A0A7S0UP28</accession>
<feature type="transmembrane region" description="Helical" evidence="1">
    <location>
        <begin position="15"/>
        <end position="33"/>
    </location>
</feature>
<feature type="transmembrane region" description="Helical" evidence="1">
    <location>
        <begin position="91"/>
        <end position="109"/>
    </location>
</feature>
<feature type="transmembrane region" description="Helical" evidence="1">
    <location>
        <begin position="45"/>
        <end position="71"/>
    </location>
</feature>
<gene>
    <name evidence="2" type="ORF">PPAR00522_LOCUS508</name>
</gene>
<evidence type="ECO:0000256" key="1">
    <source>
        <dbReference type="SAM" id="Phobius"/>
    </source>
</evidence>